<evidence type="ECO:0008006" key="11">
    <source>
        <dbReference type="Google" id="ProtNLM"/>
    </source>
</evidence>
<dbReference type="GO" id="GO:0051315">
    <property type="term" value="P:attachment of mitotic spindle microtubules to kinetochore"/>
    <property type="evidence" value="ECO:0007669"/>
    <property type="project" value="TreeGrafter"/>
</dbReference>
<organism evidence="9 10">
    <name type="scientific">Aphanomyces euteiches</name>
    <dbReference type="NCBI Taxonomy" id="100861"/>
    <lineage>
        <taxon>Eukaryota</taxon>
        <taxon>Sar</taxon>
        <taxon>Stramenopiles</taxon>
        <taxon>Oomycota</taxon>
        <taxon>Saprolegniomycetes</taxon>
        <taxon>Saprolegniales</taxon>
        <taxon>Verrucalvaceae</taxon>
        <taxon>Aphanomyces</taxon>
    </lineage>
</organism>
<evidence type="ECO:0000256" key="5">
    <source>
        <dbReference type="ARBA" id="ARBA00023242"/>
    </source>
</evidence>
<evidence type="ECO:0000256" key="8">
    <source>
        <dbReference type="SAM" id="MobiDB-lite"/>
    </source>
</evidence>
<dbReference type="AlphaFoldDB" id="A0A6G0XWX5"/>
<evidence type="ECO:0000256" key="1">
    <source>
        <dbReference type="ARBA" id="ARBA00004123"/>
    </source>
</evidence>
<comment type="subcellular location">
    <subcellularLocation>
        <location evidence="1">Nucleus</location>
    </subcellularLocation>
</comment>
<comment type="caution">
    <text evidence="9">The sequence shown here is derived from an EMBL/GenBank/DDBJ whole genome shotgun (WGS) entry which is preliminary data.</text>
</comment>
<feature type="coiled-coil region" evidence="7">
    <location>
        <begin position="214"/>
        <end position="342"/>
    </location>
</feature>
<dbReference type="PANTHER" id="PTHR23168">
    <property type="entry name" value="MITOTIC SPINDLE ASSEMBLY CHECKPOINT PROTEIN MAD1 MITOTIC ARREST DEFICIENT-LIKE PROTEIN 1"/>
    <property type="match status" value="1"/>
</dbReference>
<evidence type="ECO:0000256" key="3">
    <source>
        <dbReference type="ARBA" id="ARBA00022618"/>
    </source>
</evidence>
<dbReference type="InterPro" id="IPR008672">
    <property type="entry name" value="Mad1"/>
</dbReference>
<gene>
    <name evidence="9" type="ORF">Ae201684_000613</name>
</gene>
<evidence type="ECO:0000256" key="4">
    <source>
        <dbReference type="ARBA" id="ARBA00022776"/>
    </source>
</evidence>
<evidence type="ECO:0000313" key="10">
    <source>
        <dbReference type="Proteomes" id="UP000481153"/>
    </source>
</evidence>
<dbReference type="GO" id="GO:0007094">
    <property type="term" value="P:mitotic spindle assembly checkpoint signaling"/>
    <property type="evidence" value="ECO:0007669"/>
    <property type="project" value="InterPro"/>
</dbReference>
<feature type="compositionally biased region" description="Basic and acidic residues" evidence="8">
    <location>
        <begin position="9"/>
        <end position="20"/>
    </location>
</feature>
<keyword evidence="5" id="KW-0539">Nucleus</keyword>
<dbReference type="Gene3D" id="1.20.5.170">
    <property type="match status" value="1"/>
</dbReference>
<dbReference type="Pfam" id="PF05557">
    <property type="entry name" value="MAD"/>
    <property type="match status" value="1"/>
</dbReference>
<dbReference type="GO" id="GO:0000776">
    <property type="term" value="C:kinetochore"/>
    <property type="evidence" value="ECO:0007669"/>
    <property type="project" value="TreeGrafter"/>
</dbReference>
<feature type="region of interest" description="Disordered" evidence="8">
    <location>
        <begin position="1"/>
        <end position="38"/>
    </location>
</feature>
<proteinExistence type="inferred from homology"/>
<dbReference type="GO" id="GO:0072686">
    <property type="term" value="C:mitotic spindle"/>
    <property type="evidence" value="ECO:0007669"/>
    <property type="project" value="TreeGrafter"/>
</dbReference>
<dbReference type="Gene3D" id="6.10.250.90">
    <property type="match status" value="1"/>
</dbReference>
<dbReference type="GO" id="GO:0051301">
    <property type="term" value="P:cell division"/>
    <property type="evidence" value="ECO:0007669"/>
    <property type="project" value="UniProtKB-KW"/>
</dbReference>
<dbReference type="EMBL" id="VJMJ01000003">
    <property type="protein sequence ID" value="KAF0745035.1"/>
    <property type="molecule type" value="Genomic_DNA"/>
</dbReference>
<comment type="similarity">
    <text evidence="2">Belongs to the MAD1 family.</text>
</comment>
<dbReference type="Proteomes" id="UP000481153">
    <property type="component" value="Unassembled WGS sequence"/>
</dbReference>
<evidence type="ECO:0000256" key="7">
    <source>
        <dbReference type="SAM" id="Coils"/>
    </source>
</evidence>
<accession>A0A6G0XWX5</accession>
<keyword evidence="6" id="KW-0131">Cell cycle</keyword>
<dbReference type="Gene3D" id="3.30.457.60">
    <property type="match status" value="1"/>
</dbReference>
<keyword evidence="3" id="KW-0132">Cell division</keyword>
<protein>
    <recommendedName>
        <fullName evidence="11">Spindle assembly checkpoint component MAD1</fullName>
    </recommendedName>
</protein>
<keyword evidence="7" id="KW-0175">Coiled coil</keyword>
<dbReference type="PANTHER" id="PTHR23168:SF0">
    <property type="entry name" value="MITOTIC SPINDLE ASSEMBLY CHECKPOINT PROTEIN MAD1"/>
    <property type="match status" value="1"/>
</dbReference>
<evidence type="ECO:0000256" key="2">
    <source>
        <dbReference type="ARBA" id="ARBA00008029"/>
    </source>
</evidence>
<reference evidence="9 10" key="1">
    <citation type="submission" date="2019-07" db="EMBL/GenBank/DDBJ databases">
        <title>Genomics analysis of Aphanomyces spp. identifies a new class of oomycete effector associated with host adaptation.</title>
        <authorList>
            <person name="Gaulin E."/>
        </authorList>
    </citation>
    <scope>NUCLEOTIDE SEQUENCE [LARGE SCALE GENOMIC DNA]</scope>
    <source>
        <strain evidence="9 10">ATCC 201684</strain>
    </source>
</reference>
<dbReference type="GO" id="GO:0005635">
    <property type="term" value="C:nuclear envelope"/>
    <property type="evidence" value="ECO:0007669"/>
    <property type="project" value="TreeGrafter"/>
</dbReference>
<evidence type="ECO:0000313" key="9">
    <source>
        <dbReference type="EMBL" id="KAF0745035.1"/>
    </source>
</evidence>
<dbReference type="SUPFAM" id="SSF75704">
    <property type="entry name" value="Mitotic arrest deficient-like 1, Mad1"/>
    <property type="match status" value="1"/>
</dbReference>
<feature type="region of interest" description="Disordered" evidence="8">
    <location>
        <begin position="635"/>
        <end position="660"/>
    </location>
</feature>
<dbReference type="VEuPathDB" id="FungiDB:AeMF1_001736"/>
<name>A0A6G0XWX5_9STRA</name>
<feature type="coiled-coil region" evidence="7">
    <location>
        <begin position="505"/>
        <end position="583"/>
    </location>
</feature>
<sequence>MDEPNEGAPKARESFSERTRMLSPIPLDGTPDMQLQSSGFSITSHSMEAAPDEAIPTEMDHEDVSSLLKETHNDSTIEPEKAKSPRVKDWYTRKLEEKIQKLQSELENAGSQGADASSLNSSFSSSAFKRLRTEGESAALNRLETLRRDLEASRSNENRLRQKYEHDMCLKDDELEKIKRRLKFTMGEEDATQEKLRRVTAQLFELQQAQQYQHQEYESKLLEKDDEIEDLTEKLYATEEKSKRVASETAEVIATLREKLAQAQLQSSSSPVKESVLQSEIRLLREQLEEKSIIANNAMQTLKDAEETIFDAKSLRDMRQRVQVLEQNEAKNLEELRKLRLEAKNHATMKETLTTLYRTQESTERQLKDALSIRVAYDELVAEKKQWQSVFQPLFADPNKGISQDMATNHPAQAVCQLFTSQQHDLETLIDERYQLESQVKKLSDHVAQITKAKLAVEAIDAEHEAKIAELTSRLSEVTRSESRLRASNADLVGLLKSYNENNGAGDAQVLIEKLEGELKQAEETIAQLQSAQHSLPSPALLTKKNARVVELEKALEAEKTETVQLRKQLEQVQLAASLLEKRLAKGDVNHDTTKVLHLTSNPSSSAIKQKAETLELQQLRQENDRLKEIVQASSVQTPGPKVTLPTPSKSSSGTASHDTVEGLQKMNHRLKEVFREQIAKYRDAVYQATGYKVDLKYPELRLRSIYAEDEADEIKFQFNDGELELLETPFVAGLDQRNMAYLTMCHSIPAFLSAVTLMLFEKQTYQP</sequence>
<evidence type="ECO:0000256" key="6">
    <source>
        <dbReference type="ARBA" id="ARBA00023306"/>
    </source>
</evidence>
<keyword evidence="10" id="KW-1185">Reference proteome</keyword>
<feature type="compositionally biased region" description="Polar residues" evidence="8">
    <location>
        <begin position="646"/>
        <end position="658"/>
    </location>
</feature>
<keyword evidence="4" id="KW-0498">Mitosis</keyword>